<name>A0A0E9N5G4_9BACT</name>
<protein>
    <recommendedName>
        <fullName evidence="3">Glycosyltransferase</fullName>
    </recommendedName>
</protein>
<accession>A0A0E9N5G4</accession>
<evidence type="ECO:0000313" key="1">
    <source>
        <dbReference type="EMBL" id="GAO45212.1"/>
    </source>
</evidence>
<dbReference type="Gene3D" id="3.40.50.2000">
    <property type="entry name" value="Glycogen Phosphorylase B"/>
    <property type="match status" value="1"/>
</dbReference>
<dbReference type="OrthoDB" id="1406894at2"/>
<sequence>MLGKRILFVTTTNLATNPRLVKEINLAMDNGAQVSVISFRLGNWSAALNEKILEELEGKVIAYTLDISANKSLRWAVDAVRFFVTRKIGAAFSSQDFQGMTDRRSVLLDRFLRRMKVNFDLVVAHNPGSILPVWRFSKSRKIPFGFDIEDYHPGESSLPETNLVMKRIFNSYLKDARYLTAASPLILTHSLEDIGVFHYPAETVLNYFPRDEFEIPVPASAEVPLRVIWFSQNINAGRGLEQISDVLGKFGNELSVTLVGNLNGAFYEKFLKRHTNLNILAPLPQRELHRMLRQYDVGLAIEPGKDINNGIAVSNKMLAYHQAGLFIAASDTPAQTAYMEAFPGNGVLFPLGSPPAIIETLQRCVANKTVIRQHSGERFRLAHDKGWEAESLKLANLWNSVLSKNN</sequence>
<reference evidence="1 2" key="1">
    <citation type="submission" date="2015-04" db="EMBL/GenBank/DDBJ databases">
        <title>Whole genome shotgun sequence of Flavihumibacter petaseus NBRC 106054.</title>
        <authorList>
            <person name="Miyazawa S."/>
            <person name="Hosoyama A."/>
            <person name="Hashimoto M."/>
            <person name="Noguchi M."/>
            <person name="Tsuchikane K."/>
            <person name="Ohji S."/>
            <person name="Yamazoe A."/>
            <person name="Ichikawa N."/>
            <person name="Kimura A."/>
            <person name="Fujita N."/>
        </authorList>
    </citation>
    <scope>NUCLEOTIDE SEQUENCE [LARGE SCALE GENOMIC DNA]</scope>
    <source>
        <strain evidence="1 2">NBRC 106054</strain>
    </source>
</reference>
<dbReference type="STRING" id="1220578.FPE01S_04_04560"/>
<comment type="caution">
    <text evidence="1">The sequence shown here is derived from an EMBL/GenBank/DDBJ whole genome shotgun (WGS) entry which is preliminary data.</text>
</comment>
<dbReference type="AlphaFoldDB" id="A0A0E9N5G4"/>
<proteinExistence type="predicted"/>
<gene>
    <name evidence="1" type="ORF">FPE01S_04_04560</name>
</gene>
<dbReference type="SUPFAM" id="SSF53756">
    <property type="entry name" value="UDP-Glycosyltransferase/glycogen phosphorylase"/>
    <property type="match status" value="1"/>
</dbReference>
<dbReference type="Proteomes" id="UP000033121">
    <property type="component" value="Unassembled WGS sequence"/>
</dbReference>
<organism evidence="1 2">
    <name type="scientific">Flavihumibacter petaseus NBRC 106054</name>
    <dbReference type="NCBI Taxonomy" id="1220578"/>
    <lineage>
        <taxon>Bacteria</taxon>
        <taxon>Pseudomonadati</taxon>
        <taxon>Bacteroidota</taxon>
        <taxon>Chitinophagia</taxon>
        <taxon>Chitinophagales</taxon>
        <taxon>Chitinophagaceae</taxon>
        <taxon>Flavihumibacter</taxon>
    </lineage>
</organism>
<dbReference type="EMBL" id="BBWV01000004">
    <property type="protein sequence ID" value="GAO45212.1"/>
    <property type="molecule type" value="Genomic_DNA"/>
</dbReference>
<keyword evidence="2" id="KW-1185">Reference proteome</keyword>
<evidence type="ECO:0000313" key="2">
    <source>
        <dbReference type="Proteomes" id="UP000033121"/>
    </source>
</evidence>
<dbReference type="RefSeq" id="WP_157474123.1">
    <property type="nucleotide sequence ID" value="NZ_BBWV01000004.1"/>
</dbReference>
<evidence type="ECO:0008006" key="3">
    <source>
        <dbReference type="Google" id="ProtNLM"/>
    </source>
</evidence>